<dbReference type="AlphaFoldDB" id="A0AA38XPJ0"/>
<dbReference type="Proteomes" id="UP001172673">
    <property type="component" value="Unassembled WGS sequence"/>
</dbReference>
<evidence type="ECO:0000313" key="2">
    <source>
        <dbReference type="Proteomes" id="UP001172673"/>
    </source>
</evidence>
<gene>
    <name evidence="1" type="ORF">H2200_000948</name>
</gene>
<comment type="caution">
    <text evidence="1">The sequence shown here is derived from an EMBL/GenBank/DDBJ whole genome shotgun (WGS) entry which is preliminary data.</text>
</comment>
<proteinExistence type="predicted"/>
<dbReference type="EMBL" id="JAPDRK010000001">
    <property type="protein sequence ID" value="KAJ9617227.1"/>
    <property type="molecule type" value="Genomic_DNA"/>
</dbReference>
<protein>
    <submittedName>
        <fullName evidence="1">Uncharacterized protein</fullName>
    </submittedName>
</protein>
<evidence type="ECO:0000313" key="1">
    <source>
        <dbReference type="EMBL" id="KAJ9617227.1"/>
    </source>
</evidence>
<keyword evidence="2" id="KW-1185">Reference proteome</keyword>
<sequence length="442" mass="50170">MTSTITIHSWIHHDNQADSKSHSSTKSQVFRHVAAHRKLKRQQRTLKLRASALDVLKTLQVPSKDLPRVDARLARSGDPFDTLPIPLTSDINDLLHFDQNHLTPALEGSRIRIHPSSTYLQDDLAVYGYLARIAAVKSRCCEDDTAFNIMLKMKAEAMQQLRLRLPQTNPSRLPLAVMALLFTETWCRNPQAAAVHVRLLEGINNHHGLDVDDLICVLHSDVQRAAITLETTMFVMEDKSWDSLESDYDLASDATTRTTANLPIPVQRLLDQMRQALMALDLLQAPETLQSVRQAATIKCLHVMSRLLDHYNLTSDDVEKYVALAALYRIRREARMERKSLCGITIFEAGKVLIPRLGDLLSQVNSVLPELRLWATSVGMMSGNSWFKQEFRRQAQALNIRDSSDLRIVLAEFEHWDLSHPAEQHFAHALRDVGISPWSYEI</sequence>
<name>A0AA38XPJ0_9EURO</name>
<organism evidence="1 2">
    <name type="scientific">Cladophialophora chaetospira</name>
    <dbReference type="NCBI Taxonomy" id="386627"/>
    <lineage>
        <taxon>Eukaryota</taxon>
        <taxon>Fungi</taxon>
        <taxon>Dikarya</taxon>
        <taxon>Ascomycota</taxon>
        <taxon>Pezizomycotina</taxon>
        <taxon>Eurotiomycetes</taxon>
        <taxon>Chaetothyriomycetidae</taxon>
        <taxon>Chaetothyriales</taxon>
        <taxon>Herpotrichiellaceae</taxon>
        <taxon>Cladophialophora</taxon>
    </lineage>
</organism>
<accession>A0AA38XPJ0</accession>
<reference evidence="1" key="1">
    <citation type="submission" date="2022-10" db="EMBL/GenBank/DDBJ databases">
        <title>Culturing micro-colonial fungi from biological soil crusts in the Mojave desert and describing Neophaeococcomyces mojavensis, and introducing the new genera and species Taxawa tesnikishii.</title>
        <authorList>
            <person name="Kurbessoian T."/>
            <person name="Stajich J.E."/>
        </authorList>
    </citation>
    <scope>NUCLEOTIDE SEQUENCE</scope>
    <source>
        <strain evidence="1">TK_41</strain>
    </source>
</reference>